<dbReference type="EMBL" id="MKQP01000040">
    <property type="protein sequence ID" value="OMD26713.1"/>
    <property type="molecule type" value="Genomic_DNA"/>
</dbReference>
<evidence type="ECO:0000313" key="2">
    <source>
        <dbReference type="Proteomes" id="UP000187465"/>
    </source>
</evidence>
<dbReference type="Proteomes" id="UP000187465">
    <property type="component" value="Unassembled WGS sequence"/>
</dbReference>
<comment type="caution">
    <text evidence="1">The sequence shown here is derived from an EMBL/GenBank/DDBJ whole genome shotgun (WGS) entry which is preliminary data.</text>
</comment>
<name>A0A1R0X1Q2_9BACL</name>
<dbReference type="AlphaFoldDB" id="A0A1R0X1Q2"/>
<organism evidence="1 2">
    <name type="scientific">Paenibacillus odorifer</name>
    <dbReference type="NCBI Taxonomy" id="189426"/>
    <lineage>
        <taxon>Bacteria</taxon>
        <taxon>Bacillati</taxon>
        <taxon>Bacillota</taxon>
        <taxon>Bacilli</taxon>
        <taxon>Bacillales</taxon>
        <taxon>Paenibacillaceae</taxon>
        <taxon>Paenibacillus</taxon>
    </lineage>
</organism>
<reference evidence="1 2" key="1">
    <citation type="submission" date="2016-10" db="EMBL/GenBank/DDBJ databases">
        <title>Paenibacillus species isolates.</title>
        <authorList>
            <person name="Beno S.M."/>
        </authorList>
    </citation>
    <scope>NUCLEOTIDE SEQUENCE [LARGE SCALE GENOMIC DNA]</scope>
    <source>
        <strain evidence="1 2">FSL H7-0604</strain>
    </source>
</reference>
<accession>A0A1R0X1Q2</accession>
<protein>
    <submittedName>
        <fullName evidence="1">Uncharacterized protein</fullName>
    </submittedName>
</protein>
<gene>
    <name evidence="1" type="ORF">BJP51_26335</name>
</gene>
<evidence type="ECO:0000313" key="1">
    <source>
        <dbReference type="EMBL" id="OMD26713.1"/>
    </source>
</evidence>
<proteinExistence type="predicted"/>
<sequence length="143" mass="16677">MGVCISVLGAGFKLSPIGQVTGREKTLRRYRLDGDHLKRQMPWILKGHVTWVRDQLLRKYSIDQLNNDDVWYFEVIEAPEIHFRGISETDIAKMYDYFSPSALELHEIQQKYGNQNDFTIVLANLIDLYQNAFQNAMNKLKVI</sequence>